<evidence type="ECO:0000313" key="2">
    <source>
        <dbReference type="EMBL" id="OXM83706.1"/>
    </source>
</evidence>
<evidence type="ECO:0008006" key="4">
    <source>
        <dbReference type="Google" id="ProtNLM"/>
    </source>
</evidence>
<keyword evidence="3" id="KW-1185">Reference proteome</keyword>
<name>A0A229UJY6_9BACL</name>
<dbReference type="EMBL" id="NMQW01000039">
    <property type="protein sequence ID" value="OXM83706.1"/>
    <property type="molecule type" value="Genomic_DNA"/>
</dbReference>
<organism evidence="2 3">
    <name type="scientific">Paenibacillus rigui</name>
    <dbReference type="NCBI Taxonomy" id="554312"/>
    <lineage>
        <taxon>Bacteria</taxon>
        <taxon>Bacillati</taxon>
        <taxon>Bacillota</taxon>
        <taxon>Bacilli</taxon>
        <taxon>Bacillales</taxon>
        <taxon>Paenibacillaceae</taxon>
        <taxon>Paenibacillus</taxon>
    </lineage>
</organism>
<dbReference type="GO" id="GO:0005886">
    <property type="term" value="C:plasma membrane"/>
    <property type="evidence" value="ECO:0007669"/>
    <property type="project" value="InterPro"/>
</dbReference>
<comment type="caution">
    <text evidence="2">The sequence shown here is derived from an EMBL/GenBank/DDBJ whole genome shotgun (WGS) entry which is preliminary data.</text>
</comment>
<dbReference type="GO" id="GO:0008556">
    <property type="term" value="F:P-type potassium transmembrane transporter activity"/>
    <property type="evidence" value="ECO:0007669"/>
    <property type="project" value="InterPro"/>
</dbReference>
<evidence type="ECO:0000313" key="3">
    <source>
        <dbReference type="Proteomes" id="UP000215509"/>
    </source>
</evidence>
<dbReference type="InterPro" id="IPR011726">
    <property type="entry name" value="KdpF"/>
</dbReference>
<protein>
    <recommendedName>
        <fullName evidence="4">K(+)-transporting ATPase subunit F</fullName>
    </recommendedName>
</protein>
<evidence type="ECO:0000256" key="1">
    <source>
        <dbReference type="SAM" id="Phobius"/>
    </source>
</evidence>
<sequence>MRFRFLFKQLSEIGPRMYDAFSWRDNHAGSLYGAAACSLLRTVQRIYRFVRTCYRSVGRRAEMIVISIVTLLIFVYLAYALIYPEKF</sequence>
<dbReference type="AlphaFoldDB" id="A0A229UJY6"/>
<gene>
    <name evidence="2" type="ORF">CF651_24220</name>
</gene>
<keyword evidence="1" id="KW-1133">Transmembrane helix</keyword>
<keyword evidence="1" id="KW-0472">Membrane</keyword>
<dbReference type="Pfam" id="PF09604">
    <property type="entry name" value="Potass_KdpF"/>
    <property type="match status" value="1"/>
</dbReference>
<proteinExistence type="predicted"/>
<feature type="transmembrane region" description="Helical" evidence="1">
    <location>
        <begin position="64"/>
        <end position="82"/>
    </location>
</feature>
<reference evidence="2 3" key="1">
    <citation type="submission" date="2017-07" db="EMBL/GenBank/DDBJ databases">
        <title>Genome sequencing and assembly of Paenibacillus rigui.</title>
        <authorList>
            <person name="Mayilraj S."/>
        </authorList>
    </citation>
    <scope>NUCLEOTIDE SEQUENCE [LARGE SCALE GENOMIC DNA]</scope>
    <source>
        <strain evidence="2 3">JCM 16352</strain>
    </source>
</reference>
<dbReference type="Proteomes" id="UP000215509">
    <property type="component" value="Unassembled WGS sequence"/>
</dbReference>
<keyword evidence="1" id="KW-0812">Transmembrane</keyword>
<accession>A0A229UJY6</accession>